<dbReference type="EC" id="2.6.1.11" evidence="5"/>
<dbReference type="InterPro" id="IPR049704">
    <property type="entry name" value="Aminotrans_3_PPA_site"/>
</dbReference>
<keyword evidence="7" id="KW-0028">Amino-acid biosynthesis</keyword>
<keyword evidence="9 10" id="KW-0663">Pyridoxal phosphate</keyword>
<dbReference type="GO" id="GO:0042802">
    <property type="term" value="F:identical protein binding"/>
    <property type="evidence" value="ECO:0007669"/>
    <property type="project" value="TreeGrafter"/>
</dbReference>
<evidence type="ECO:0000256" key="7">
    <source>
        <dbReference type="ARBA" id="ARBA00022605"/>
    </source>
</evidence>
<organism evidence="11 12">
    <name type="scientific">Hyaloscypha hepaticicola</name>
    <dbReference type="NCBI Taxonomy" id="2082293"/>
    <lineage>
        <taxon>Eukaryota</taxon>
        <taxon>Fungi</taxon>
        <taxon>Dikarya</taxon>
        <taxon>Ascomycota</taxon>
        <taxon>Pezizomycotina</taxon>
        <taxon>Leotiomycetes</taxon>
        <taxon>Helotiales</taxon>
        <taxon>Hyaloscyphaceae</taxon>
        <taxon>Hyaloscypha</taxon>
    </lineage>
</organism>
<dbReference type="InterPro" id="IPR015421">
    <property type="entry name" value="PyrdxlP-dep_Trfase_major"/>
</dbReference>
<dbReference type="GO" id="GO:0005759">
    <property type="term" value="C:mitochondrial matrix"/>
    <property type="evidence" value="ECO:0007669"/>
    <property type="project" value="TreeGrafter"/>
</dbReference>
<dbReference type="AlphaFoldDB" id="A0A2J6Q8C7"/>
<dbReference type="GO" id="GO:0003992">
    <property type="term" value="F:N2-acetyl-L-ornithine:2-oxoglutarate 5-aminotransferase activity"/>
    <property type="evidence" value="ECO:0007669"/>
    <property type="project" value="UniProtKB-EC"/>
</dbReference>
<reference evidence="11 12" key="1">
    <citation type="submission" date="2016-05" db="EMBL/GenBank/DDBJ databases">
        <title>A degradative enzymes factory behind the ericoid mycorrhizal symbiosis.</title>
        <authorList>
            <consortium name="DOE Joint Genome Institute"/>
            <person name="Martino E."/>
            <person name="Morin E."/>
            <person name="Grelet G."/>
            <person name="Kuo A."/>
            <person name="Kohler A."/>
            <person name="Daghino S."/>
            <person name="Barry K."/>
            <person name="Choi C."/>
            <person name="Cichocki N."/>
            <person name="Clum A."/>
            <person name="Copeland A."/>
            <person name="Hainaut M."/>
            <person name="Haridas S."/>
            <person name="Labutti K."/>
            <person name="Lindquist E."/>
            <person name="Lipzen A."/>
            <person name="Khouja H.-R."/>
            <person name="Murat C."/>
            <person name="Ohm R."/>
            <person name="Olson A."/>
            <person name="Spatafora J."/>
            <person name="Veneault-Fourrey C."/>
            <person name="Henrissat B."/>
            <person name="Grigoriev I."/>
            <person name="Martin F."/>
            <person name="Perotto S."/>
        </authorList>
    </citation>
    <scope>NUCLEOTIDE SEQUENCE [LARGE SCALE GENOMIC DNA]</scope>
    <source>
        <strain evidence="11 12">UAMH 7357</strain>
    </source>
</reference>
<dbReference type="GO" id="GO:0006526">
    <property type="term" value="P:L-arginine biosynthetic process"/>
    <property type="evidence" value="ECO:0007669"/>
    <property type="project" value="UniProtKB-UniPathway"/>
</dbReference>
<evidence type="ECO:0000313" key="12">
    <source>
        <dbReference type="Proteomes" id="UP000235672"/>
    </source>
</evidence>
<dbReference type="InterPro" id="IPR050103">
    <property type="entry name" value="Class-III_PLP-dep_AT"/>
</dbReference>
<comment type="pathway">
    <text evidence="3">Amino-acid biosynthesis; L-arginine biosynthesis; N(2)-acetyl-L-ornithine from L-glutamate: step 4/4.</text>
</comment>
<dbReference type="Gene3D" id="3.90.1150.10">
    <property type="entry name" value="Aspartate Aminotransferase, domain 1"/>
    <property type="match status" value="1"/>
</dbReference>
<keyword evidence="8" id="KW-0808">Transferase</keyword>
<evidence type="ECO:0000256" key="2">
    <source>
        <dbReference type="ARBA" id="ARBA00004173"/>
    </source>
</evidence>
<dbReference type="Gene3D" id="3.40.640.10">
    <property type="entry name" value="Type I PLP-dependent aspartate aminotransferase-like (Major domain)"/>
    <property type="match status" value="1"/>
</dbReference>
<proteinExistence type="inferred from homology"/>
<dbReference type="PANTHER" id="PTHR11986">
    <property type="entry name" value="AMINOTRANSFERASE CLASS III"/>
    <property type="match status" value="1"/>
</dbReference>
<name>A0A2J6Q8C7_9HELO</name>
<dbReference type="InterPro" id="IPR004636">
    <property type="entry name" value="AcOrn/SuccOrn_fam"/>
</dbReference>
<evidence type="ECO:0000256" key="3">
    <source>
        <dbReference type="ARBA" id="ARBA00005024"/>
    </source>
</evidence>
<evidence type="ECO:0000313" key="11">
    <source>
        <dbReference type="EMBL" id="PMD22495.1"/>
    </source>
</evidence>
<evidence type="ECO:0000256" key="9">
    <source>
        <dbReference type="ARBA" id="ARBA00022898"/>
    </source>
</evidence>
<evidence type="ECO:0000256" key="10">
    <source>
        <dbReference type="RuleBase" id="RU003560"/>
    </source>
</evidence>
<dbReference type="FunFam" id="3.40.640.10:FF:000004">
    <property type="entry name" value="Acetylornithine aminotransferase"/>
    <property type="match status" value="1"/>
</dbReference>
<dbReference type="Pfam" id="PF00202">
    <property type="entry name" value="Aminotran_3"/>
    <property type="match status" value="1"/>
</dbReference>
<dbReference type="Proteomes" id="UP000235672">
    <property type="component" value="Unassembled WGS sequence"/>
</dbReference>
<sequence length="491" mass="52548">MALRISAKRVGATLKSSSPLCSSNCIVKRSASQAAAAAATNLSEPVRNEIYRDAQLPNPDPASDSATAALVTEQAPFMVKTYVRPPPMFVKGEGMYLWDVENRKYLDFTAGIAVNALGHCDPGISNIIAQQAKTLMHTSNLYHNPWTGALSQILIQKTVESGSMHDASAVFVCNSGTEANEAAIKFARKTGKVLDPSGEKFELVSFNGSFHGRTMGSLSATPNPKYQKPFAPMLPGFKYGTYNDIAGLKELVTEKTCGVIVEPIQGEGGVQVATEEFLVALAARCREVGAVLIYDEIQSGLSRTGTFWAHASLPKSAHPDIITTAKALGNGFPIGATIVNGNVADKIVVGDHGTTFGGNPLGARLAHYMVSRLSDPTLQSDVLGKSKVFMKHFQHLQQKFPELVKEIRGRGLILGLQLTQDPTSIVTAARERGLLVITAGTNTLRFVPSLTIKEEEIEEGMAILEEAMRVVLSPGEQPSGKQVSGEVDSPN</sequence>
<dbReference type="InterPro" id="IPR015424">
    <property type="entry name" value="PyrdxlP-dep_Trfase"/>
</dbReference>
<dbReference type="InterPro" id="IPR015422">
    <property type="entry name" value="PyrdxlP-dep_Trfase_small"/>
</dbReference>
<evidence type="ECO:0000256" key="8">
    <source>
        <dbReference type="ARBA" id="ARBA00022679"/>
    </source>
</evidence>
<accession>A0A2J6Q8C7</accession>
<gene>
    <name evidence="11" type="ORF">NA56DRAFT_624094</name>
</gene>
<protein>
    <recommendedName>
        <fullName evidence="5">acetylornithine transaminase</fullName>
        <ecNumber evidence="5">2.6.1.11</ecNumber>
    </recommendedName>
</protein>
<dbReference type="UniPathway" id="UPA00068">
    <property type="reaction ID" value="UER00109"/>
</dbReference>
<dbReference type="HAMAP" id="MF_01107">
    <property type="entry name" value="ArgD_aminotrans_3"/>
    <property type="match status" value="1"/>
</dbReference>
<dbReference type="InterPro" id="IPR005814">
    <property type="entry name" value="Aminotrans_3"/>
</dbReference>
<dbReference type="EMBL" id="KZ613477">
    <property type="protein sequence ID" value="PMD22495.1"/>
    <property type="molecule type" value="Genomic_DNA"/>
</dbReference>
<dbReference type="PROSITE" id="PS00600">
    <property type="entry name" value="AA_TRANSFER_CLASS_3"/>
    <property type="match status" value="1"/>
</dbReference>
<dbReference type="OrthoDB" id="5419315at2759"/>
<keyword evidence="6" id="KW-0032">Aminotransferase</keyword>
<comment type="similarity">
    <text evidence="4 10">Belongs to the class-III pyridoxal-phosphate-dependent aminotransferase family.</text>
</comment>
<evidence type="ECO:0000256" key="6">
    <source>
        <dbReference type="ARBA" id="ARBA00022576"/>
    </source>
</evidence>
<dbReference type="GO" id="GO:0030170">
    <property type="term" value="F:pyridoxal phosphate binding"/>
    <property type="evidence" value="ECO:0007669"/>
    <property type="project" value="InterPro"/>
</dbReference>
<dbReference type="NCBIfam" id="NF002325">
    <property type="entry name" value="PRK01278.1"/>
    <property type="match status" value="1"/>
</dbReference>
<comment type="subcellular location">
    <subcellularLocation>
        <location evidence="2">Mitochondrion</location>
    </subcellularLocation>
</comment>
<evidence type="ECO:0000256" key="5">
    <source>
        <dbReference type="ARBA" id="ARBA00012919"/>
    </source>
</evidence>
<dbReference type="PANTHER" id="PTHR11986:SF79">
    <property type="entry name" value="ACETYLORNITHINE AMINOTRANSFERASE, MITOCHONDRIAL"/>
    <property type="match status" value="1"/>
</dbReference>
<dbReference type="CDD" id="cd00610">
    <property type="entry name" value="OAT_like"/>
    <property type="match status" value="1"/>
</dbReference>
<evidence type="ECO:0000256" key="4">
    <source>
        <dbReference type="ARBA" id="ARBA00008954"/>
    </source>
</evidence>
<comment type="cofactor">
    <cofactor evidence="1">
        <name>pyridoxal 5'-phosphate</name>
        <dbReference type="ChEBI" id="CHEBI:597326"/>
    </cofactor>
</comment>
<dbReference type="STRING" id="1745343.A0A2J6Q8C7"/>
<dbReference type="NCBIfam" id="TIGR00707">
    <property type="entry name" value="argD"/>
    <property type="match status" value="1"/>
</dbReference>
<keyword evidence="12" id="KW-1185">Reference proteome</keyword>
<dbReference type="SUPFAM" id="SSF53383">
    <property type="entry name" value="PLP-dependent transferases"/>
    <property type="match status" value="1"/>
</dbReference>
<evidence type="ECO:0000256" key="1">
    <source>
        <dbReference type="ARBA" id="ARBA00001933"/>
    </source>
</evidence>